<name>A0A645FAG1_9ZZZZ</name>
<comment type="caution">
    <text evidence="1">The sequence shown here is derived from an EMBL/GenBank/DDBJ whole genome shotgun (WGS) entry which is preliminary data.</text>
</comment>
<sequence>MRHRCEKCNEEWGEVSFRDEDVLPENVKPGYYCEDCLKALKAAWWKIESSAYIFDNDGNRADSLDFDPDNY</sequence>
<gene>
    <name evidence="1" type="ORF">SDC9_158659</name>
</gene>
<proteinExistence type="predicted"/>
<organism evidence="1">
    <name type="scientific">bioreactor metagenome</name>
    <dbReference type="NCBI Taxonomy" id="1076179"/>
    <lineage>
        <taxon>unclassified sequences</taxon>
        <taxon>metagenomes</taxon>
        <taxon>ecological metagenomes</taxon>
    </lineage>
</organism>
<dbReference type="EMBL" id="VSSQ01057563">
    <property type="protein sequence ID" value="MPN11358.1"/>
    <property type="molecule type" value="Genomic_DNA"/>
</dbReference>
<reference evidence="1" key="1">
    <citation type="submission" date="2019-08" db="EMBL/GenBank/DDBJ databases">
        <authorList>
            <person name="Kucharzyk K."/>
            <person name="Murdoch R.W."/>
            <person name="Higgins S."/>
            <person name="Loffler F."/>
        </authorList>
    </citation>
    <scope>NUCLEOTIDE SEQUENCE</scope>
</reference>
<evidence type="ECO:0000313" key="1">
    <source>
        <dbReference type="EMBL" id="MPN11358.1"/>
    </source>
</evidence>
<dbReference type="AlphaFoldDB" id="A0A645FAG1"/>
<evidence type="ECO:0008006" key="2">
    <source>
        <dbReference type="Google" id="ProtNLM"/>
    </source>
</evidence>
<accession>A0A645FAG1</accession>
<protein>
    <recommendedName>
        <fullName evidence="2">ClpX-type ZB domain-containing protein</fullName>
    </recommendedName>
</protein>